<keyword evidence="1" id="KW-0732">Signal</keyword>
<evidence type="ECO:0000313" key="3">
    <source>
        <dbReference type="Proteomes" id="UP001202867"/>
    </source>
</evidence>
<dbReference type="RefSeq" id="WP_247201604.1">
    <property type="nucleotide sequence ID" value="NZ_JALKCG010000005.1"/>
</dbReference>
<gene>
    <name evidence="2" type="ORF">MWN33_13750</name>
</gene>
<organism evidence="2 3">
    <name type="scientific">Ancylobacter koreensis</name>
    <dbReference type="NCBI Taxonomy" id="266121"/>
    <lineage>
        <taxon>Bacteria</taxon>
        <taxon>Pseudomonadati</taxon>
        <taxon>Pseudomonadota</taxon>
        <taxon>Alphaproteobacteria</taxon>
        <taxon>Hyphomicrobiales</taxon>
        <taxon>Xanthobacteraceae</taxon>
        <taxon>Ancylobacter</taxon>
    </lineage>
</organism>
<dbReference type="Proteomes" id="UP001202867">
    <property type="component" value="Unassembled WGS sequence"/>
</dbReference>
<evidence type="ECO:0008006" key="4">
    <source>
        <dbReference type="Google" id="ProtNLM"/>
    </source>
</evidence>
<reference evidence="3" key="2">
    <citation type="submission" date="2023-07" db="EMBL/GenBank/DDBJ databases">
        <title>Ancylobacter moscoviensis sp. nov., facultatively methylotrophic bacteria from activated sludge and the reclassification of Starkeya novella (Starkey 1934) Kelly et al. 2000 as Ancylobacter novellus comb. nov., Starkeya koreensis Im et al. 2006 as Ancylobacter koreensis comb.nov., Angulomicrobium tetraedrale Vasil'eva et al. 1986 as Ancylobacter tetraedralis comb. nov., Angulomicrobium amanitiforme Fritz et al. 2004 as Ancylobacter amanitiformis comb. nov. and Methylorhabdus multivorans Doronina et al. 1996 as Ancylobacter multivorans comb. nov. and emended description of the genus Ancylobacter.</title>
        <authorList>
            <person name="Doronina N."/>
            <person name="Chemodurova A."/>
            <person name="Grouzdev D."/>
            <person name="Koziaeva V."/>
            <person name="Shi W."/>
            <person name="Wu L."/>
            <person name="Kaparullina E."/>
        </authorList>
    </citation>
    <scope>NUCLEOTIDE SEQUENCE [LARGE SCALE GENOMIC DNA]</scope>
    <source>
        <strain evidence="3">Jip08</strain>
    </source>
</reference>
<name>A0ABT0DP87_9HYPH</name>
<protein>
    <recommendedName>
        <fullName evidence="4">Aspartyl protease</fullName>
    </recommendedName>
</protein>
<evidence type="ECO:0000256" key="1">
    <source>
        <dbReference type="SAM" id="SignalP"/>
    </source>
</evidence>
<feature type="signal peptide" evidence="1">
    <location>
        <begin position="1"/>
        <end position="30"/>
    </location>
</feature>
<evidence type="ECO:0000313" key="2">
    <source>
        <dbReference type="EMBL" id="MCK0209095.1"/>
    </source>
</evidence>
<accession>A0ABT0DP87</accession>
<keyword evidence="3" id="KW-1185">Reference proteome</keyword>
<sequence>MSFRLRLSRLPALLPAMALGAGLVAGPASAQQGPDYGPFREGLFLRYLSAVPEEIDAVPRIGLSFGGHPLRAVIDSGSTGIVVAAEFVPGFEQYPSQGPARLTYSSSGRVMVGQWTVMPVTLTGREGASVTTDPMPVLVVTEVQCLDYARMCEPTTSPRNIAMVGVGFAREGDSQSQSTPDKNPLLHVARGEGPRRQGYILTREGVHVGLTAANTRGPFRYLKLERNADGTDWKPTPACIALNGMTPPACGSVLVDTGVSVMYMTVPPVQAAGAQGTLPPGTPVAVSVGAGEAAFPLYSFAVGDGSPVTPSAVHLRVAQDRPAFVNTSYHLLNGFDVLYDGEGGYVGFRPR</sequence>
<feature type="chain" id="PRO_5045091152" description="Aspartyl protease" evidence="1">
    <location>
        <begin position="31"/>
        <end position="351"/>
    </location>
</feature>
<dbReference type="EMBL" id="JALKCG010000005">
    <property type="protein sequence ID" value="MCK0209095.1"/>
    <property type="molecule type" value="Genomic_DNA"/>
</dbReference>
<comment type="caution">
    <text evidence="2">The sequence shown here is derived from an EMBL/GenBank/DDBJ whole genome shotgun (WGS) entry which is preliminary data.</text>
</comment>
<proteinExistence type="predicted"/>
<reference evidence="2 3" key="1">
    <citation type="submission" date="2022-04" db="EMBL/GenBank/DDBJ databases">
        <authorList>
            <person name="Grouzdev D.S."/>
            <person name="Pantiukh K.S."/>
            <person name="Krutkina M.S."/>
        </authorList>
    </citation>
    <scope>NUCLEOTIDE SEQUENCE [LARGE SCALE GENOMIC DNA]</scope>
    <source>
        <strain evidence="2 3">Jip08</strain>
    </source>
</reference>